<feature type="transmembrane region" description="Helical" evidence="12">
    <location>
        <begin position="187"/>
        <end position="211"/>
    </location>
</feature>
<dbReference type="PROSITE" id="PS51007">
    <property type="entry name" value="CYTC"/>
    <property type="match status" value="1"/>
</dbReference>
<dbReference type="InterPro" id="IPR009056">
    <property type="entry name" value="Cyt_c-like_dom"/>
</dbReference>
<dbReference type="InterPro" id="IPR036909">
    <property type="entry name" value="Cyt_c-like_dom_sf"/>
</dbReference>
<dbReference type="SUPFAM" id="SSF81648">
    <property type="entry name" value="a domain/subunit of cytochrome bc1 complex (Ubiquinol-cytochrome c reductase)"/>
    <property type="match status" value="1"/>
</dbReference>
<keyword evidence="8 10" id="KW-0408">Iron</keyword>
<feature type="compositionally biased region" description="Basic and acidic residues" evidence="11">
    <location>
        <begin position="490"/>
        <end position="502"/>
    </location>
</feature>
<evidence type="ECO:0000256" key="7">
    <source>
        <dbReference type="ARBA" id="ARBA00022989"/>
    </source>
</evidence>
<dbReference type="GO" id="GO:0020037">
    <property type="term" value="F:heme binding"/>
    <property type="evidence" value="ECO:0007669"/>
    <property type="project" value="InterPro"/>
</dbReference>
<dbReference type="SUPFAM" id="SSF46626">
    <property type="entry name" value="Cytochrome c"/>
    <property type="match status" value="1"/>
</dbReference>
<evidence type="ECO:0000259" key="13">
    <source>
        <dbReference type="PROSITE" id="PS51002"/>
    </source>
</evidence>
<dbReference type="PANTHER" id="PTHR19271:SF16">
    <property type="entry name" value="CYTOCHROME B"/>
    <property type="match status" value="1"/>
</dbReference>
<organism evidence="16 17">
    <name type="scientific">Kolteria novifilia</name>
    <dbReference type="NCBI Taxonomy" id="2527975"/>
    <lineage>
        <taxon>Bacteria</taxon>
        <taxon>Pseudomonadati</taxon>
        <taxon>Planctomycetota</taxon>
        <taxon>Planctomycetia</taxon>
        <taxon>Kolteriales</taxon>
        <taxon>Kolteriaceae</taxon>
        <taxon>Kolteria</taxon>
    </lineage>
</organism>
<feature type="transmembrane region" description="Helical" evidence="12">
    <location>
        <begin position="312"/>
        <end position="332"/>
    </location>
</feature>
<feature type="domain" description="Cytochrome b/b6 C-terminal region profile" evidence="14">
    <location>
        <begin position="235"/>
        <end position="367"/>
    </location>
</feature>
<dbReference type="GO" id="GO:0016020">
    <property type="term" value="C:membrane"/>
    <property type="evidence" value="ECO:0007669"/>
    <property type="project" value="UniProtKB-SubCell"/>
</dbReference>
<evidence type="ECO:0000256" key="5">
    <source>
        <dbReference type="ARBA" id="ARBA00022723"/>
    </source>
</evidence>
<keyword evidence="3 10" id="KW-0349">Heme</keyword>
<proteinExistence type="predicted"/>
<evidence type="ECO:0000256" key="1">
    <source>
        <dbReference type="ARBA" id="ARBA00004141"/>
    </source>
</evidence>
<keyword evidence="4 12" id="KW-0812">Transmembrane</keyword>
<dbReference type="GO" id="GO:0022904">
    <property type="term" value="P:respiratory electron transport chain"/>
    <property type="evidence" value="ECO:0007669"/>
    <property type="project" value="InterPro"/>
</dbReference>
<dbReference type="Gene3D" id="1.10.760.10">
    <property type="entry name" value="Cytochrome c-like domain"/>
    <property type="match status" value="1"/>
</dbReference>
<dbReference type="InterPro" id="IPR005797">
    <property type="entry name" value="Cyt_b/b6_N"/>
</dbReference>
<feature type="transmembrane region" description="Helical" evidence="12">
    <location>
        <begin position="254"/>
        <end position="273"/>
    </location>
</feature>
<evidence type="ECO:0000256" key="11">
    <source>
        <dbReference type="SAM" id="MobiDB-lite"/>
    </source>
</evidence>
<evidence type="ECO:0000256" key="12">
    <source>
        <dbReference type="SAM" id="Phobius"/>
    </source>
</evidence>
<keyword evidence="2" id="KW-0813">Transport</keyword>
<keyword evidence="17" id="KW-1185">Reference proteome</keyword>
<name>A0A518BAD0_9BACT</name>
<dbReference type="RefSeq" id="WP_145261670.1">
    <property type="nucleotide sequence ID" value="NZ_CP036279.1"/>
</dbReference>
<feature type="transmembrane region" description="Helical" evidence="12">
    <location>
        <begin position="150"/>
        <end position="175"/>
    </location>
</feature>
<dbReference type="InterPro" id="IPR005798">
    <property type="entry name" value="Cyt_b/b6_C"/>
</dbReference>
<evidence type="ECO:0000313" key="16">
    <source>
        <dbReference type="EMBL" id="QDU63873.1"/>
    </source>
</evidence>
<dbReference type="GO" id="GO:0046872">
    <property type="term" value="F:metal ion binding"/>
    <property type="evidence" value="ECO:0007669"/>
    <property type="project" value="UniProtKB-KW"/>
</dbReference>
<dbReference type="PROSITE" id="PS51002">
    <property type="entry name" value="CYTB_NTER"/>
    <property type="match status" value="1"/>
</dbReference>
<evidence type="ECO:0000256" key="9">
    <source>
        <dbReference type="ARBA" id="ARBA00023136"/>
    </source>
</evidence>
<feature type="transmembrane region" description="Helical" evidence="12">
    <location>
        <begin position="37"/>
        <end position="64"/>
    </location>
</feature>
<feature type="transmembrane region" description="Helical" evidence="12">
    <location>
        <begin position="344"/>
        <end position="364"/>
    </location>
</feature>
<feature type="transmembrane region" description="Helical" evidence="12">
    <location>
        <begin position="97"/>
        <end position="115"/>
    </location>
</feature>
<keyword evidence="7 12" id="KW-1133">Transmembrane helix</keyword>
<dbReference type="InterPro" id="IPR036150">
    <property type="entry name" value="Cyt_b/b6_C_sf"/>
</dbReference>
<reference evidence="16 17" key="1">
    <citation type="submission" date="2019-02" db="EMBL/GenBank/DDBJ databases">
        <title>Deep-cultivation of Planctomycetes and their phenomic and genomic characterization uncovers novel biology.</title>
        <authorList>
            <person name="Wiegand S."/>
            <person name="Jogler M."/>
            <person name="Boedeker C."/>
            <person name="Pinto D."/>
            <person name="Vollmers J."/>
            <person name="Rivas-Marin E."/>
            <person name="Kohn T."/>
            <person name="Peeters S.H."/>
            <person name="Heuer A."/>
            <person name="Rast P."/>
            <person name="Oberbeckmann S."/>
            <person name="Bunk B."/>
            <person name="Jeske O."/>
            <person name="Meyerdierks A."/>
            <person name="Storesund J.E."/>
            <person name="Kallscheuer N."/>
            <person name="Luecker S."/>
            <person name="Lage O.M."/>
            <person name="Pohl T."/>
            <person name="Merkel B.J."/>
            <person name="Hornburger P."/>
            <person name="Mueller R.-W."/>
            <person name="Bruemmer F."/>
            <person name="Labrenz M."/>
            <person name="Spormann A.M."/>
            <person name="Op den Camp H."/>
            <person name="Overmann J."/>
            <person name="Amann R."/>
            <person name="Jetten M.S.M."/>
            <person name="Mascher T."/>
            <person name="Medema M.H."/>
            <person name="Devos D.P."/>
            <person name="Kaster A.-K."/>
            <person name="Ovreas L."/>
            <person name="Rohde M."/>
            <person name="Galperin M.Y."/>
            <person name="Jogler C."/>
        </authorList>
    </citation>
    <scope>NUCLEOTIDE SEQUENCE [LARGE SCALE GENOMIC DNA]</scope>
    <source>
        <strain evidence="16 17">Pan216</strain>
    </source>
</reference>
<evidence type="ECO:0000259" key="15">
    <source>
        <dbReference type="PROSITE" id="PS51007"/>
    </source>
</evidence>
<dbReference type="PROSITE" id="PS51003">
    <property type="entry name" value="CYTB_CTER"/>
    <property type="match status" value="1"/>
</dbReference>
<dbReference type="InterPro" id="IPR027387">
    <property type="entry name" value="Cytb/b6-like_sf"/>
</dbReference>
<evidence type="ECO:0000256" key="10">
    <source>
        <dbReference type="PROSITE-ProRule" id="PRU00433"/>
    </source>
</evidence>
<feature type="domain" description="Cytochrome b/b6 N-terminal region profile" evidence="13">
    <location>
        <begin position="9"/>
        <end position="220"/>
    </location>
</feature>
<feature type="region of interest" description="Disordered" evidence="11">
    <location>
        <begin position="473"/>
        <end position="502"/>
    </location>
</feature>
<feature type="transmembrane region" description="Helical" evidence="12">
    <location>
        <begin position="121"/>
        <end position="138"/>
    </location>
</feature>
<keyword evidence="5 10" id="KW-0479">Metal-binding</keyword>
<dbReference type="OrthoDB" id="9804503at2"/>
<dbReference type="Pfam" id="PF13442">
    <property type="entry name" value="Cytochrome_CBB3"/>
    <property type="match status" value="1"/>
</dbReference>
<feature type="domain" description="Cytochrome c" evidence="15">
    <location>
        <begin position="390"/>
        <end position="467"/>
    </location>
</feature>
<evidence type="ECO:0000256" key="2">
    <source>
        <dbReference type="ARBA" id="ARBA00022448"/>
    </source>
</evidence>
<comment type="subcellular location">
    <subcellularLocation>
        <location evidence="1">Membrane</location>
        <topology evidence="1">Multi-pass membrane protein</topology>
    </subcellularLocation>
</comment>
<dbReference type="Pfam" id="PF00032">
    <property type="entry name" value="Cytochrom_B_C"/>
    <property type="match status" value="1"/>
</dbReference>
<dbReference type="EMBL" id="CP036279">
    <property type="protein sequence ID" value="QDU63873.1"/>
    <property type="molecule type" value="Genomic_DNA"/>
</dbReference>
<evidence type="ECO:0000256" key="3">
    <source>
        <dbReference type="ARBA" id="ARBA00022617"/>
    </source>
</evidence>
<evidence type="ECO:0000313" key="17">
    <source>
        <dbReference type="Proteomes" id="UP000317093"/>
    </source>
</evidence>
<protein>
    <submittedName>
        <fullName evidence="16">Cytochrome b/c1</fullName>
    </submittedName>
</protein>
<dbReference type="InterPro" id="IPR016174">
    <property type="entry name" value="Di-haem_cyt_TM"/>
</dbReference>
<dbReference type="Gene3D" id="1.20.810.10">
    <property type="entry name" value="Cytochrome Bc1 Complex, Chain C"/>
    <property type="match status" value="1"/>
</dbReference>
<dbReference type="Pfam" id="PF00033">
    <property type="entry name" value="Cytochrome_B"/>
    <property type="match status" value="1"/>
</dbReference>
<dbReference type="SUPFAM" id="SSF81342">
    <property type="entry name" value="Transmembrane di-heme cytochromes"/>
    <property type="match status" value="1"/>
</dbReference>
<dbReference type="Proteomes" id="UP000317093">
    <property type="component" value="Chromosome"/>
</dbReference>
<evidence type="ECO:0000259" key="14">
    <source>
        <dbReference type="PROSITE" id="PS51003"/>
    </source>
</evidence>
<keyword evidence="9 12" id="KW-0472">Membrane</keyword>
<dbReference type="KEGG" id="knv:Pan216_47540"/>
<dbReference type="PANTHER" id="PTHR19271">
    <property type="entry name" value="CYTOCHROME B"/>
    <property type="match status" value="1"/>
</dbReference>
<evidence type="ECO:0000256" key="8">
    <source>
        <dbReference type="ARBA" id="ARBA00023004"/>
    </source>
</evidence>
<sequence>MKRGWVLQTLNWFEHRLGMRDQVLEALNHPVPKNTGWWYVFGSASVTLLTIQLLTGVLLTMVYVPTPDLAYQTIEYISYEQFLGWYVRAVHSWSGNAMMVMVLLHMTQVYLWGAYKYPRELTWVVGCFLFVFLLGFLFSGQVLRFDSSSYWGIGVGAAMAGRVPLIGPALVHLLLGGETIGGETLSRFYALHVFVLPALLLGFLGIHLLLVMRQGVSAPPFPAKRTDKETYDKVYERELAEGEPFAPDPLAKDVIFSALIVLVVFVLAAVYGVGLNELPADPTIINANPRPDWPFLPLFALLSLCPPWMETFVILVLPVAGFAFLVSIPFVSGTGERSPWRRPVGTIGVVVGVVLMIVLGWLGAVAPWSPAMEAWSGTPIPERMVESLSPTQLVGAVVFQNKNCRNCHALDGQGGTRGPDLTTVATRLTKEELVRQVVQGGGNMPAYGKQLSSANVEALVAFLATLHPEGIAPAKPSVEPITGPLAGGDNAKDDKTEVARDQ</sequence>
<dbReference type="GO" id="GO:0016491">
    <property type="term" value="F:oxidoreductase activity"/>
    <property type="evidence" value="ECO:0007669"/>
    <property type="project" value="InterPro"/>
</dbReference>
<evidence type="ECO:0000256" key="6">
    <source>
        <dbReference type="ARBA" id="ARBA00022982"/>
    </source>
</evidence>
<dbReference type="AlphaFoldDB" id="A0A518BAD0"/>
<dbReference type="GO" id="GO:0009055">
    <property type="term" value="F:electron transfer activity"/>
    <property type="evidence" value="ECO:0007669"/>
    <property type="project" value="InterPro"/>
</dbReference>
<keyword evidence="6" id="KW-0249">Electron transport</keyword>
<evidence type="ECO:0000256" key="4">
    <source>
        <dbReference type="ARBA" id="ARBA00022692"/>
    </source>
</evidence>
<accession>A0A518BAD0</accession>
<gene>
    <name evidence="16" type="primary">fbcH</name>
    <name evidence="16" type="ORF">Pan216_47540</name>
</gene>